<name>A0A422Q7H1_9TRYP</name>
<dbReference type="EMBL" id="MKKU01000066">
    <property type="protein sequence ID" value="RNF25908.1"/>
    <property type="molecule type" value="Genomic_DNA"/>
</dbReference>
<keyword evidence="3" id="KW-1185">Reference proteome</keyword>
<feature type="compositionally biased region" description="Polar residues" evidence="1">
    <location>
        <begin position="39"/>
        <end position="49"/>
    </location>
</feature>
<reference evidence="2 3" key="1">
    <citation type="journal article" date="2018" name="BMC Genomics">
        <title>Genomic comparison of Trypanosoma conorhini and Trypanosoma rangeli to Trypanosoma cruzi strains of high and low virulence.</title>
        <authorList>
            <person name="Bradwell K.R."/>
            <person name="Koparde V.N."/>
            <person name="Matveyev A.V."/>
            <person name="Serrano M.G."/>
            <person name="Alves J.M."/>
            <person name="Parikh H."/>
            <person name="Huang B."/>
            <person name="Lee V."/>
            <person name="Espinosa-Alvarez O."/>
            <person name="Ortiz P.A."/>
            <person name="Costa-Martins A.G."/>
            <person name="Teixeira M.M."/>
            <person name="Buck G.A."/>
        </authorList>
    </citation>
    <scope>NUCLEOTIDE SEQUENCE [LARGE SCALE GENOMIC DNA]</scope>
    <source>
        <strain evidence="2 3">025E</strain>
    </source>
</reference>
<dbReference type="Proteomes" id="UP000284403">
    <property type="component" value="Unassembled WGS sequence"/>
</dbReference>
<sequence>MRRLVLLSRSLRTGATAAAVVGSFAAPFRGQATYAQGVEESTSASSSGGDTPREKAQAKEKGENQKEEAQAKTDALGTPSATGKRRNIVVLSNTTKAVYIHPANHIASWYWFITDFHKWFVGIVFLFVGSQLLARYRLSKLKTVVQAQLGENLLDQRTRDLLSDIEVLRRKDPLRLEQEANVFHEQFWKRRAIAVSESRNEVRRVELQRGMLQGQARGTDMTEWLGAKAKDDEEREVARRTQDYIQGFHQHLKSKRLI</sequence>
<dbReference type="RefSeq" id="XP_029231114.1">
    <property type="nucleotide sequence ID" value="XM_029368848.1"/>
</dbReference>
<organism evidence="2 3">
    <name type="scientific">Trypanosoma conorhini</name>
    <dbReference type="NCBI Taxonomy" id="83891"/>
    <lineage>
        <taxon>Eukaryota</taxon>
        <taxon>Discoba</taxon>
        <taxon>Euglenozoa</taxon>
        <taxon>Kinetoplastea</taxon>
        <taxon>Metakinetoplastina</taxon>
        <taxon>Trypanosomatida</taxon>
        <taxon>Trypanosomatidae</taxon>
        <taxon>Trypanosoma</taxon>
    </lineage>
</organism>
<protein>
    <submittedName>
        <fullName evidence="2">Uncharacterized protein</fullName>
    </submittedName>
</protein>
<evidence type="ECO:0000256" key="1">
    <source>
        <dbReference type="SAM" id="MobiDB-lite"/>
    </source>
</evidence>
<dbReference type="AlphaFoldDB" id="A0A422Q7H1"/>
<proteinExistence type="predicted"/>
<dbReference type="GeneID" id="40315523"/>
<feature type="compositionally biased region" description="Basic and acidic residues" evidence="1">
    <location>
        <begin position="51"/>
        <end position="71"/>
    </location>
</feature>
<dbReference type="OrthoDB" id="277434at2759"/>
<feature type="region of interest" description="Disordered" evidence="1">
    <location>
        <begin position="39"/>
        <end position="80"/>
    </location>
</feature>
<comment type="caution">
    <text evidence="2">The sequence shown here is derived from an EMBL/GenBank/DDBJ whole genome shotgun (WGS) entry which is preliminary data.</text>
</comment>
<gene>
    <name evidence="2" type="ORF">Tco025E_01912</name>
</gene>
<accession>A0A422Q7H1</accession>
<evidence type="ECO:0000313" key="2">
    <source>
        <dbReference type="EMBL" id="RNF25908.1"/>
    </source>
</evidence>
<evidence type="ECO:0000313" key="3">
    <source>
        <dbReference type="Proteomes" id="UP000284403"/>
    </source>
</evidence>